<name>A0A0G0XAE7_9BACT</name>
<dbReference type="PATRIC" id="fig|1618474.3.peg.666"/>
<dbReference type="Gene3D" id="3.40.50.300">
    <property type="entry name" value="P-loop containing nucleotide triphosphate hydrolases"/>
    <property type="match status" value="1"/>
</dbReference>
<dbReference type="InterPro" id="IPR027417">
    <property type="entry name" value="P-loop_NTPase"/>
</dbReference>
<evidence type="ECO:0000313" key="4">
    <source>
        <dbReference type="Proteomes" id="UP000034961"/>
    </source>
</evidence>
<feature type="coiled-coil region" evidence="1">
    <location>
        <begin position="316"/>
        <end position="343"/>
    </location>
</feature>
<reference evidence="3 4" key="1">
    <citation type="journal article" date="2015" name="Nature">
        <title>rRNA introns, odd ribosomes, and small enigmatic genomes across a large radiation of phyla.</title>
        <authorList>
            <person name="Brown C.T."/>
            <person name="Hug L.A."/>
            <person name="Thomas B.C."/>
            <person name="Sharon I."/>
            <person name="Castelle C.J."/>
            <person name="Singh A."/>
            <person name="Wilkins M.J."/>
            <person name="Williams K.H."/>
            <person name="Banfield J.F."/>
        </authorList>
    </citation>
    <scope>NUCLEOTIDE SEQUENCE [LARGE SCALE GENOMIC DNA]</scope>
</reference>
<comment type="caution">
    <text evidence="3">The sequence shown here is derived from an EMBL/GenBank/DDBJ whole genome shotgun (WGS) entry which is preliminary data.</text>
</comment>
<proteinExistence type="predicted"/>
<protein>
    <recommendedName>
        <fullName evidence="2">NACHT domain-containing protein</fullName>
    </recommendedName>
</protein>
<dbReference type="InterPro" id="IPR016024">
    <property type="entry name" value="ARM-type_fold"/>
</dbReference>
<dbReference type="InterPro" id="IPR007111">
    <property type="entry name" value="NACHT_NTPase"/>
</dbReference>
<feature type="domain" description="NACHT" evidence="2">
    <location>
        <begin position="272"/>
        <end position="444"/>
    </location>
</feature>
<evidence type="ECO:0000313" key="3">
    <source>
        <dbReference type="EMBL" id="KKR93645.1"/>
    </source>
</evidence>
<dbReference type="SUPFAM" id="SSF48371">
    <property type="entry name" value="ARM repeat"/>
    <property type="match status" value="1"/>
</dbReference>
<evidence type="ECO:0000256" key="1">
    <source>
        <dbReference type="SAM" id="Coils"/>
    </source>
</evidence>
<evidence type="ECO:0000259" key="2">
    <source>
        <dbReference type="Pfam" id="PF05729"/>
    </source>
</evidence>
<gene>
    <name evidence="3" type="ORF">UU41_C0019G0002</name>
</gene>
<sequence>MSHTNRTSSIRSGFAYQNFWGLRLCGEWLIAPEKYKWIQFETCPDEEDPSKFYLDDIVCLDSDDFYHFYQTKHRQDPANKWTWNSLLNTERSGGTSLIKKWANSLATRLDKTKEAFFITNGEAEDDITKYLSNELVDIQRIKTETLDLYNRIIVEIGNEDNAVRIFQTLHFRFNQENLSGDDLEATIRKSFYENLSATESGVTNLYHEIDKECRQQNTRQLDIETLRRWCEFDLPRPLEEQFDIPADFEFFDDHTHQSILSDLQKPEGGIKVIFGKPGVGKSVYLSKLDKELSEKKLISIKHHYHISPEDSNPQERLNAERVIEAIKSQLKSHKEELGDLANKNSKEIPVGEFITTIATKLNSESKSLIVIIDGLDHVLRYGEKNELESFLKEICLPQPGVWIIIGMQAVAKPHLPQIVFDKCPETKWTEIKGLSKDAVSKLIQANKIGLHLPDQAEQFKNLVEKLFSITEGNPLHLRYSLQQLKNISGNSLVTDYSCNDLISYGAGIEKYYDSLWNQISDKAKELLLAMASVNFLFTERQLIECISFSTTSPEDVTNGFKQISHLISKNLRDQMSVYHNSFELFLRDRPEMTQQRIVIKTNIKKWLEQSSHEYLKWAELRIIEHELGNSNPILEIDREWLINAICYPSNSSQISKQMKLAARVACEKEDFGKGLQISYLHTYYLNSKDFVEEATELVWKEALQRNPNVFDYLDFESLPSTLLPELASTANATGKDMVVEEINEILIERLSRQEYRQNSIPSATAALLNVLPYDRTHKTENIYKYIIQFRDLNITQFLFGIYSRQLFALGQKEKITKLFELDLTGTEKQAVLVECARYGFKNKGDDISTYLNSSPDLPLICSLFKAIKGSQFDLPLLPEYDIFPDKIREHDSEERAKWRGFYYDNFLIGILYGIAGKQKDVEEWIVKAPSSWSARAMTGLFRASLYVSTGIRESKINYGALFSYWADLDILKWHEDRDILGLQSAFSDSVKAILEDIIVLKEYFGNGQEITLADYVAITKNPPFFSKSDLTSLTLEAYQPLLARDVYEKIKNEDIDVLSKTVNYFPDRARDYSTISKITRLYGETELSHSLLKKASDNLLGYGYHKDTYLFDVLEAIEFCAKSGIEKTKIDDWTSRIIPLIESVGEYTDGDETNHLPYELADLLATQDQALLRKYYYHSADKEELYHAEDLFKYVIKSLSFSKEEAIALASTAVEKDAFLELKTIAQSNPDASTALEKIQSYLGQINFPTEKGSSYTGIEKPTQDYSKIDPEHLLEHLDTNFENRWEWNNYLIGWIGYWLDKSGKEKIYNTLKQIIDKFGVQAISGELLDTLYPLAFEFDNGTAFDMLCKAQINDHGWQRYWTDKKKAEKRWQFIKEKYPRRYLEFFQKSTDYHVPLSRGVEYLLLFGDSAKAESITEASVCFAKSLVTDSNIPLPEWSESRSEVNILDILIQRLIWPSPLVRERAATALAYLLCSSTKKEDVLKILLSWIEEQRLETAVAIGFLPIIKAFSIIGNPNDLKYIDIKTLAKAVSINSEVIEKLFDELTLLTTQDKPELPSPIDIELVPTGYSSNPFFAKYIKTFLAPIYMQRAEEIERRSRKQFIQQWVFTADNIIRDTGIQLNSNQVYYYARSEHDEFLLGFSSKISEVYRSAFLRVLQHFYQNGDIPKDFYLEYAYATLPIELSKWKILLNRAPDWWPKLAPISTLDTKKDDPLTTIYFENSPEDLIKNSDGKVLVAAEGAIQTANGWVDDPMHSFLLVAFGYKVVGSEMPTPEEVAEEIAYSPTLVTIPSRTNRPFNFLEDRENHLPVGSEGIRIKDIVIYPIVARDRDLCIALWQYFRDYDMAFNLNHSLSQELKIELGKNKWQLKNKDERIVATYEDWLEGLKERYDRNMPLPHGQSLTLDQDFLNSWLSGDNLRLGYLLKSTYRSRQYSHDEVKKYKETKLLNVSNIII</sequence>
<organism evidence="3 4">
    <name type="scientific">Candidatus Roizmanbacteria bacterium GW2011_GWA1_41_13</name>
    <dbReference type="NCBI Taxonomy" id="1618474"/>
    <lineage>
        <taxon>Bacteria</taxon>
        <taxon>Candidatus Roizmaniibacteriota</taxon>
    </lineage>
</organism>
<keyword evidence="1" id="KW-0175">Coiled coil</keyword>
<dbReference type="Proteomes" id="UP000034961">
    <property type="component" value="Unassembled WGS sequence"/>
</dbReference>
<accession>A0A0G0XAE7</accession>
<dbReference type="Pfam" id="PF05729">
    <property type="entry name" value="NACHT"/>
    <property type="match status" value="1"/>
</dbReference>
<dbReference type="EMBL" id="LCAN01000019">
    <property type="protein sequence ID" value="KKR93645.1"/>
    <property type="molecule type" value="Genomic_DNA"/>
</dbReference>
<dbReference type="SUPFAM" id="SSF52540">
    <property type="entry name" value="P-loop containing nucleoside triphosphate hydrolases"/>
    <property type="match status" value="1"/>
</dbReference>